<accession>A0A4Q5LVQ1</accession>
<evidence type="ECO:0000313" key="2">
    <source>
        <dbReference type="Proteomes" id="UP000293162"/>
    </source>
</evidence>
<proteinExistence type="predicted"/>
<dbReference type="PANTHER" id="PTHR12526">
    <property type="entry name" value="GLYCOSYLTRANSFERASE"/>
    <property type="match status" value="1"/>
</dbReference>
<dbReference type="Gene3D" id="3.40.50.2000">
    <property type="entry name" value="Glycogen Phosphorylase B"/>
    <property type="match status" value="1"/>
</dbReference>
<dbReference type="Pfam" id="PF13692">
    <property type="entry name" value="Glyco_trans_1_4"/>
    <property type="match status" value="1"/>
</dbReference>
<comment type="caution">
    <text evidence="1">The sequence shown here is derived from an EMBL/GenBank/DDBJ whole genome shotgun (WGS) entry which is preliminary data.</text>
</comment>
<dbReference type="EMBL" id="SEWF01000040">
    <property type="protein sequence ID" value="RYU93645.1"/>
    <property type="molecule type" value="Genomic_DNA"/>
</dbReference>
<dbReference type="AlphaFoldDB" id="A0A4Q5LVQ1"/>
<keyword evidence="2" id="KW-1185">Reference proteome</keyword>
<reference evidence="1 2" key="1">
    <citation type="submission" date="2019-02" db="EMBL/GenBank/DDBJ databases">
        <title>Bacterial novel species Emticicia sp. 17J42-9 isolated from soil.</title>
        <authorList>
            <person name="Jung H.-Y."/>
        </authorList>
    </citation>
    <scope>NUCLEOTIDE SEQUENCE [LARGE SCALE GENOMIC DNA]</scope>
    <source>
        <strain evidence="1 2">17J42-9</strain>
    </source>
</reference>
<dbReference type="GO" id="GO:0016740">
    <property type="term" value="F:transferase activity"/>
    <property type="evidence" value="ECO:0007669"/>
    <property type="project" value="UniProtKB-KW"/>
</dbReference>
<dbReference type="Proteomes" id="UP000293162">
    <property type="component" value="Unassembled WGS sequence"/>
</dbReference>
<evidence type="ECO:0000313" key="1">
    <source>
        <dbReference type="EMBL" id="RYU93645.1"/>
    </source>
</evidence>
<dbReference type="PANTHER" id="PTHR12526:SF622">
    <property type="entry name" value="GLYCOSYLTRANSFERASE (GROUP I)"/>
    <property type="match status" value="1"/>
</dbReference>
<protein>
    <submittedName>
        <fullName evidence="1">Glycosyltransferase</fullName>
    </submittedName>
</protein>
<name>A0A4Q5LVQ1_9BACT</name>
<dbReference type="SUPFAM" id="SSF53756">
    <property type="entry name" value="UDP-Glycosyltransferase/glycogen phosphorylase"/>
    <property type="match status" value="1"/>
</dbReference>
<sequence>MLTQEEFRKMPIFITTMSRWDGEISSASLALAKVFSASNHVYYIDFPYTLKSLWQERRLASVRKRLPALLFGKNYLTPIPNQSEKLVAATPGVMLPAGSLPEGMLNTVFTKINNFILARLVKRILKEKKIKHYLMLNSFNPFYLSDLTNYLNPTYSVYQSRDNIEAIKATGTTKENECTRNYNLVLATSNWLSKHIARRSGKNVAFFPNGADVSLFKSAMKNEYPKPIELQNITTPIIGYTGAVCQRIDYPLLEKLAKANPDKTLVLVGPRKNDLYSSVDLNAIPNIVFTGPKTIDELPAYLQYFDCTIIPFVYNNFTAGIYPLKINEYLAAGKPVVTTNFSEDIASFGESVYLSATHEDFIGNVSRAIEKNNEAIANERTKVASENDWTRRVEYFWDMAWTSYVAANQPAYVQERRLLEVHDLY</sequence>
<keyword evidence="1" id="KW-0808">Transferase</keyword>
<dbReference type="RefSeq" id="WP_130023251.1">
    <property type="nucleotide sequence ID" value="NZ_SEWF01000040.1"/>
</dbReference>
<organism evidence="1 2">
    <name type="scientific">Emticicia agri</name>
    <dbReference type="NCBI Taxonomy" id="2492393"/>
    <lineage>
        <taxon>Bacteria</taxon>
        <taxon>Pseudomonadati</taxon>
        <taxon>Bacteroidota</taxon>
        <taxon>Cytophagia</taxon>
        <taxon>Cytophagales</taxon>
        <taxon>Leadbetterellaceae</taxon>
        <taxon>Emticicia</taxon>
    </lineage>
</organism>
<gene>
    <name evidence="1" type="ORF">EWM59_21170</name>
</gene>
<dbReference type="OrthoDB" id="9816564at2"/>